<sequence>MSSSSSTSRPTTRSGSRRRGARSSTPPRLLWNDYAIRPLIDTRALWREEKNLPDYDPSKPITRPLDPARADTIVHTAKGSVHCVCPVTGAQRGLAFQGFEADRNTLKYRCPAAADGLECQGQNACHQAGAVNPGEYGRIVRIKLDEHDRRIFAPTPHGRPSWQRGDNRRSALERINLPLDRHFGFEQHFIRGLAKMKTRVGLAIAVMMAMALGHIKQGSPSRCAH</sequence>
<feature type="compositionally biased region" description="Low complexity" evidence="1">
    <location>
        <begin position="1"/>
        <end position="14"/>
    </location>
</feature>
<accession>A0ABV4BC31</accession>
<dbReference type="Proteomes" id="UP001564408">
    <property type="component" value="Unassembled WGS sequence"/>
</dbReference>
<dbReference type="EMBL" id="JBDKXB010000005">
    <property type="protein sequence ID" value="MEY6432056.1"/>
    <property type="molecule type" value="Genomic_DNA"/>
</dbReference>
<protein>
    <recommendedName>
        <fullName evidence="4">Transposase DDE domain-containing protein</fullName>
    </recommendedName>
</protein>
<evidence type="ECO:0000313" key="3">
    <source>
        <dbReference type="Proteomes" id="UP001564408"/>
    </source>
</evidence>
<evidence type="ECO:0000256" key="1">
    <source>
        <dbReference type="SAM" id="MobiDB-lite"/>
    </source>
</evidence>
<organism evidence="2 3">
    <name type="scientific">Thioalkalicoccus limnaeus</name>
    <dbReference type="NCBI Taxonomy" id="120681"/>
    <lineage>
        <taxon>Bacteria</taxon>
        <taxon>Pseudomonadati</taxon>
        <taxon>Pseudomonadota</taxon>
        <taxon>Gammaproteobacteria</taxon>
        <taxon>Chromatiales</taxon>
        <taxon>Chromatiaceae</taxon>
        <taxon>Thioalkalicoccus</taxon>
    </lineage>
</organism>
<evidence type="ECO:0000313" key="2">
    <source>
        <dbReference type="EMBL" id="MEY6432056.1"/>
    </source>
</evidence>
<keyword evidence="3" id="KW-1185">Reference proteome</keyword>
<gene>
    <name evidence="2" type="ORF">ABC977_06485</name>
</gene>
<proteinExistence type="predicted"/>
<evidence type="ECO:0008006" key="4">
    <source>
        <dbReference type="Google" id="ProtNLM"/>
    </source>
</evidence>
<comment type="caution">
    <text evidence="2">The sequence shown here is derived from an EMBL/GenBank/DDBJ whole genome shotgun (WGS) entry which is preliminary data.</text>
</comment>
<reference evidence="2 3" key="1">
    <citation type="submission" date="2024-05" db="EMBL/GenBank/DDBJ databases">
        <title>Genome Sequence and Characterization of the New Strain Purple Sulfur Bacterium of Genus Thioalkalicoccus.</title>
        <authorList>
            <person name="Bryantseva I.A."/>
            <person name="Kyndt J.A."/>
            <person name="Imhoff J.F."/>
        </authorList>
    </citation>
    <scope>NUCLEOTIDE SEQUENCE [LARGE SCALE GENOMIC DNA]</scope>
    <source>
        <strain evidence="2 3">Um2</strain>
    </source>
</reference>
<feature type="region of interest" description="Disordered" evidence="1">
    <location>
        <begin position="1"/>
        <end position="27"/>
    </location>
</feature>
<name>A0ABV4BC31_9GAMM</name>